<dbReference type="InterPro" id="IPR001763">
    <property type="entry name" value="Rhodanese-like_dom"/>
</dbReference>
<dbReference type="STRING" id="688867.SAMN05660236_3813"/>
<dbReference type="GO" id="GO:0015035">
    <property type="term" value="F:protein-disulfide reductase activity"/>
    <property type="evidence" value="ECO:0007669"/>
    <property type="project" value="UniProtKB-UniRule"/>
</dbReference>
<dbReference type="CDD" id="cd00158">
    <property type="entry name" value="RHOD"/>
    <property type="match status" value="1"/>
</dbReference>
<organism evidence="9 10">
    <name type="scientific">Ohtaekwangia koreensis</name>
    <dbReference type="NCBI Taxonomy" id="688867"/>
    <lineage>
        <taxon>Bacteria</taxon>
        <taxon>Pseudomonadati</taxon>
        <taxon>Bacteroidota</taxon>
        <taxon>Cytophagia</taxon>
        <taxon>Cytophagales</taxon>
        <taxon>Fulvivirgaceae</taxon>
        <taxon>Ohtaekwangia</taxon>
    </lineage>
</organism>
<evidence type="ECO:0000256" key="3">
    <source>
        <dbReference type="ARBA" id="ARBA00022982"/>
    </source>
</evidence>
<dbReference type="GO" id="GO:0005737">
    <property type="term" value="C:cytoplasm"/>
    <property type="evidence" value="ECO:0007669"/>
    <property type="project" value="TreeGrafter"/>
</dbReference>
<dbReference type="InterPro" id="IPR005746">
    <property type="entry name" value="Thioredoxin"/>
</dbReference>
<feature type="domain" description="Rhodanese" evidence="7">
    <location>
        <begin position="44"/>
        <end position="134"/>
    </location>
</feature>
<gene>
    <name evidence="9" type="ORF">SAMN05660236_3813</name>
</gene>
<dbReference type="EMBL" id="FUZU01000002">
    <property type="protein sequence ID" value="SKC78786.1"/>
    <property type="molecule type" value="Genomic_DNA"/>
</dbReference>
<dbReference type="CDD" id="cd02947">
    <property type="entry name" value="TRX_family"/>
    <property type="match status" value="1"/>
</dbReference>
<evidence type="ECO:0000256" key="1">
    <source>
        <dbReference type="ARBA" id="ARBA00008987"/>
    </source>
</evidence>
<dbReference type="AlphaFoldDB" id="A0A1T5LS35"/>
<comment type="similarity">
    <text evidence="1">Belongs to the thioredoxin family.</text>
</comment>
<reference evidence="9 10" key="1">
    <citation type="submission" date="2017-02" db="EMBL/GenBank/DDBJ databases">
        <authorList>
            <person name="Peterson S.W."/>
        </authorList>
    </citation>
    <scope>NUCLEOTIDE SEQUENCE [LARGE SCALE GENOMIC DNA]</scope>
    <source>
        <strain evidence="9 10">DSM 25262</strain>
    </source>
</reference>
<dbReference type="InterPro" id="IPR036249">
    <property type="entry name" value="Thioredoxin-like_sf"/>
</dbReference>
<dbReference type="Pfam" id="PF00581">
    <property type="entry name" value="Rhodanese"/>
    <property type="match status" value="1"/>
</dbReference>
<dbReference type="PROSITE" id="PS50206">
    <property type="entry name" value="RHODANESE_3"/>
    <property type="match status" value="1"/>
</dbReference>
<evidence type="ECO:0000256" key="6">
    <source>
        <dbReference type="NCBIfam" id="TIGR01068"/>
    </source>
</evidence>
<dbReference type="InterPro" id="IPR036873">
    <property type="entry name" value="Rhodanese-like_dom_sf"/>
</dbReference>
<dbReference type="PANTHER" id="PTHR45663:SF11">
    <property type="entry name" value="GEO12009P1"/>
    <property type="match status" value="1"/>
</dbReference>
<dbReference type="InterPro" id="IPR017937">
    <property type="entry name" value="Thioredoxin_CS"/>
</dbReference>
<dbReference type="PROSITE" id="PS00194">
    <property type="entry name" value="THIOREDOXIN_1"/>
    <property type="match status" value="1"/>
</dbReference>
<feature type="domain" description="Thioredoxin" evidence="8">
    <location>
        <begin position="133"/>
        <end position="241"/>
    </location>
</feature>
<dbReference type="SUPFAM" id="SSF52833">
    <property type="entry name" value="Thioredoxin-like"/>
    <property type="match status" value="1"/>
</dbReference>
<dbReference type="Gene3D" id="3.40.30.10">
    <property type="entry name" value="Glutaredoxin"/>
    <property type="match status" value="1"/>
</dbReference>
<evidence type="ECO:0000259" key="8">
    <source>
        <dbReference type="PROSITE" id="PS51352"/>
    </source>
</evidence>
<keyword evidence="4" id="KW-1015">Disulfide bond</keyword>
<dbReference type="OrthoDB" id="9808735at2"/>
<dbReference type="Pfam" id="PF00085">
    <property type="entry name" value="Thioredoxin"/>
    <property type="match status" value="1"/>
</dbReference>
<sequence>MHTVKRFFLFIVLLLATLVVEVRGQQASAKEQLSVDEFQTKLQQSPDGQLVDVRTAEEYKKNHLKGALNLNVNSKDFQRQVSSLDKSKPVLVYCLSGGRSAKAAAYMREQGFKEVYEMSGGMMQWTAQNKPFEEGQKSLPGISVEDFNKKVNTDKIVLVDFYAKWCAPCKKMGPWLEELSTQYADQVTLLKINVDENATLIGNMKVDVLPTILLYKNGKKVWSKTGLAEKEELEKYIKANL</sequence>
<dbReference type="PANTHER" id="PTHR45663">
    <property type="entry name" value="GEO12009P1"/>
    <property type="match status" value="1"/>
</dbReference>
<evidence type="ECO:0000256" key="4">
    <source>
        <dbReference type="ARBA" id="ARBA00023157"/>
    </source>
</evidence>
<evidence type="ECO:0000313" key="9">
    <source>
        <dbReference type="EMBL" id="SKC78786.1"/>
    </source>
</evidence>
<evidence type="ECO:0000313" key="10">
    <source>
        <dbReference type="Proteomes" id="UP000190961"/>
    </source>
</evidence>
<dbReference type="PRINTS" id="PR00421">
    <property type="entry name" value="THIOREDOXIN"/>
</dbReference>
<dbReference type="NCBIfam" id="TIGR01068">
    <property type="entry name" value="thioredoxin"/>
    <property type="match status" value="1"/>
</dbReference>
<proteinExistence type="inferred from homology"/>
<protein>
    <recommendedName>
        <fullName evidence="6">Thioredoxin</fullName>
    </recommendedName>
</protein>
<accession>A0A1T5LS35</accession>
<dbReference type="InterPro" id="IPR013766">
    <property type="entry name" value="Thioredoxin_domain"/>
</dbReference>
<keyword evidence="2" id="KW-0813">Transport</keyword>
<keyword evidence="3" id="KW-0249">Electron transport</keyword>
<name>A0A1T5LS35_9BACT</name>
<dbReference type="Gene3D" id="3.40.250.10">
    <property type="entry name" value="Rhodanese-like domain"/>
    <property type="match status" value="1"/>
</dbReference>
<dbReference type="RefSeq" id="WP_079688318.1">
    <property type="nucleotide sequence ID" value="NZ_FUZU01000002.1"/>
</dbReference>
<keyword evidence="5" id="KW-0676">Redox-active center</keyword>
<dbReference type="Proteomes" id="UP000190961">
    <property type="component" value="Unassembled WGS sequence"/>
</dbReference>
<evidence type="ECO:0000256" key="5">
    <source>
        <dbReference type="ARBA" id="ARBA00023284"/>
    </source>
</evidence>
<dbReference type="FunFam" id="3.40.30.10:FF:000001">
    <property type="entry name" value="Thioredoxin"/>
    <property type="match status" value="1"/>
</dbReference>
<keyword evidence="10" id="KW-1185">Reference proteome</keyword>
<dbReference type="PROSITE" id="PS51352">
    <property type="entry name" value="THIOREDOXIN_2"/>
    <property type="match status" value="1"/>
</dbReference>
<evidence type="ECO:0000256" key="2">
    <source>
        <dbReference type="ARBA" id="ARBA00022448"/>
    </source>
</evidence>
<dbReference type="SUPFAM" id="SSF52821">
    <property type="entry name" value="Rhodanese/Cell cycle control phosphatase"/>
    <property type="match status" value="1"/>
</dbReference>
<dbReference type="SMART" id="SM00450">
    <property type="entry name" value="RHOD"/>
    <property type="match status" value="1"/>
</dbReference>
<evidence type="ECO:0000259" key="7">
    <source>
        <dbReference type="PROSITE" id="PS50206"/>
    </source>
</evidence>